<name>A0A6A9UY66_9ACTN</name>
<dbReference type="EMBL" id="WPCU01000006">
    <property type="protein sequence ID" value="MVA76397.1"/>
    <property type="molecule type" value="Genomic_DNA"/>
</dbReference>
<reference evidence="1 2" key="1">
    <citation type="submission" date="2019-12" db="EMBL/GenBank/DDBJ databases">
        <title>Auraticoccus cholistani sp. nov., an actinomycete isolated from soil of Cholistan desert.</title>
        <authorList>
            <person name="Cheema M.T."/>
        </authorList>
    </citation>
    <scope>NUCLEOTIDE SEQUENCE [LARGE SCALE GENOMIC DNA]</scope>
    <source>
        <strain evidence="1 2">F435</strain>
    </source>
</reference>
<comment type="caution">
    <text evidence="1">The sequence shown here is derived from an EMBL/GenBank/DDBJ whole genome shotgun (WGS) entry which is preliminary data.</text>
</comment>
<sequence length="168" mass="18031">MLDTLKVFRSQIEALLQPGERALFCGMAAYFAGHEELGVAAGEGADAVDVLLGVASPRMLERADQLVTGTSLLGWPGCRAQQLAAAVRRTTQSQLLVTDRRLAVLDTTDFTLLWDCPRADVLRVRRRGRLGQAGRVVLQLADGSALALVLGTLGTGRARRLVHALEQG</sequence>
<proteinExistence type="predicted"/>
<keyword evidence="2" id="KW-1185">Reference proteome</keyword>
<dbReference type="RefSeq" id="WP_156609962.1">
    <property type="nucleotide sequence ID" value="NZ_WPCU01000006.1"/>
</dbReference>
<organism evidence="1 2">
    <name type="scientific">Auraticoccus cholistanensis</name>
    <dbReference type="NCBI Taxonomy" id="2656650"/>
    <lineage>
        <taxon>Bacteria</taxon>
        <taxon>Bacillati</taxon>
        <taxon>Actinomycetota</taxon>
        <taxon>Actinomycetes</taxon>
        <taxon>Propionibacteriales</taxon>
        <taxon>Propionibacteriaceae</taxon>
        <taxon>Auraticoccus</taxon>
    </lineage>
</organism>
<dbReference type="Proteomes" id="UP000435304">
    <property type="component" value="Unassembled WGS sequence"/>
</dbReference>
<accession>A0A6A9UY66</accession>
<gene>
    <name evidence="1" type="ORF">GC722_10230</name>
</gene>
<protein>
    <recommendedName>
        <fullName evidence="3">YokE-like PH domain-containing protein</fullName>
    </recommendedName>
</protein>
<evidence type="ECO:0008006" key="3">
    <source>
        <dbReference type="Google" id="ProtNLM"/>
    </source>
</evidence>
<evidence type="ECO:0000313" key="2">
    <source>
        <dbReference type="Proteomes" id="UP000435304"/>
    </source>
</evidence>
<dbReference type="AlphaFoldDB" id="A0A6A9UY66"/>
<evidence type="ECO:0000313" key="1">
    <source>
        <dbReference type="EMBL" id="MVA76397.1"/>
    </source>
</evidence>